<name>A0A7S8C6X0_9HYPH</name>
<keyword evidence="5" id="KW-1185">Reference proteome</keyword>
<gene>
    <name evidence="3" type="ORF">HW532_18450</name>
    <name evidence="4" type="ORF">HW532_19045</name>
</gene>
<proteinExistence type="predicted"/>
<feature type="region of interest" description="Disordered" evidence="1">
    <location>
        <begin position="61"/>
        <end position="83"/>
    </location>
</feature>
<keyword evidence="2" id="KW-0812">Transmembrane</keyword>
<dbReference type="KEGG" id="kmn:HW532_18450"/>
<protein>
    <submittedName>
        <fullName evidence="3">Uncharacterized protein</fullName>
    </submittedName>
</protein>
<feature type="transmembrane region" description="Helical" evidence="2">
    <location>
        <begin position="12"/>
        <end position="34"/>
    </location>
</feature>
<evidence type="ECO:0000256" key="1">
    <source>
        <dbReference type="SAM" id="MobiDB-lite"/>
    </source>
</evidence>
<keyword evidence="2" id="KW-1133">Transmembrane helix</keyword>
<evidence type="ECO:0000256" key="2">
    <source>
        <dbReference type="SAM" id="Phobius"/>
    </source>
</evidence>
<evidence type="ECO:0000313" key="5">
    <source>
        <dbReference type="Proteomes" id="UP000593594"/>
    </source>
</evidence>
<evidence type="ECO:0000313" key="3">
    <source>
        <dbReference type="EMBL" id="QPC44501.1"/>
    </source>
</evidence>
<dbReference type="AlphaFoldDB" id="A0A7S8C6X0"/>
<dbReference type="EMBL" id="CP058214">
    <property type="protein sequence ID" value="QPC44501.1"/>
    <property type="molecule type" value="Genomic_DNA"/>
</dbReference>
<reference evidence="3 5" key="1">
    <citation type="submission" date="2020-06" db="EMBL/GenBank/DDBJ databases">
        <title>Genome sequence of 2 isolates from Red Sea Mangroves.</title>
        <authorList>
            <person name="Sefrji F."/>
            <person name="Michoud G."/>
            <person name="Merlino G."/>
            <person name="Daffonchio D."/>
        </authorList>
    </citation>
    <scope>NUCLEOTIDE SEQUENCE [LARGE SCALE GENOMIC DNA]</scope>
    <source>
        <strain evidence="3 5">R1DC25</strain>
    </source>
</reference>
<dbReference type="RefSeq" id="WP_213161872.1">
    <property type="nucleotide sequence ID" value="NZ_CP058214.1"/>
</dbReference>
<dbReference type="EMBL" id="CP058214">
    <property type="protein sequence ID" value="QPC44613.1"/>
    <property type="molecule type" value="Genomic_DNA"/>
</dbReference>
<organism evidence="3 5">
    <name type="scientific">Kaustia mangrovi</name>
    <dbReference type="NCBI Taxonomy" id="2593653"/>
    <lineage>
        <taxon>Bacteria</taxon>
        <taxon>Pseudomonadati</taxon>
        <taxon>Pseudomonadota</taxon>
        <taxon>Alphaproteobacteria</taxon>
        <taxon>Hyphomicrobiales</taxon>
        <taxon>Parvibaculaceae</taxon>
        <taxon>Kaustia</taxon>
    </lineage>
</organism>
<dbReference type="KEGG" id="kmn:HW532_19045"/>
<evidence type="ECO:0000313" key="4">
    <source>
        <dbReference type="EMBL" id="QPC44613.1"/>
    </source>
</evidence>
<accession>A0A7S8C6X0</accession>
<keyword evidence="2" id="KW-0472">Membrane</keyword>
<sequence length="83" mass="9606">MIAALFSKIGRTATLIGIGIAVFAGSVLAAFGMGRREGHLSARRDAYRNTLNHVKERRDVEERVRRMSPDERRRRLRKWARDR</sequence>
<dbReference type="Proteomes" id="UP000593594">
    <property type="component" value="Chromosome"/>
</dbReference>